<dbReference type="Proteomes" id="UP001596473">
    <property type="component" value="Unassembled WGS sequence"/>
</dbReference>
<dbReference type="InterPro" id="IPR007891">
    <property type="entry name" value="CHASE3"/>
</dbReference>
<sequence length="483" mass="51694">MFEGLKLKYSILLGYVMPLLLLIVVGFIVYKNIKTAEEQSIAAEQASEIVAEAASLQFHLVGMQASARGMLLIKNDKDHTNYQEHVAEYKKTMDALEGMVHDPKQREALSKIKELAQFLKDATGSYMSQVQEGAAETALATFRAGKTLSAGHELQVTVNEFQKKERELHDERQKNATEAFTSLITTLVYGIVLAVVSAILLGLFVASRITRTINVAVNAAATTSSEIAATIAQHERTANQQAAMTNEMTTTLEELSVSSRQSSDQSTNAADMAKNASNMTEDGNEAIRQVVEAMGGLKVKIGAIAEQILSLSEQTGQIGTITELVKDLSNQINMLALNAAVEAARAGEHGKGFSVVAAEVRKLSVESKKSAEQAKGIVSGIQKASDTTIMRTEEGTRNIETVMGIVAKVNELFESISGLSNQVYQSSQQGALNAKQQTAAIAEVVGAANTMNAGAKETAAGITQTKVGIQNLNEANNKLKSIV</sequence>
<dbReference type="RefSeq" id="WP_380186176.1">
    <property type="nucleotide sequence ID" value="NZ_JBHTBQ010000006.1"/>
</dbReference>
<evidence type="ECO:0000313" key="7">
    <source>
        <dbReference type="EMBL" id="MFC7418968.1"/>
    </source>
</evidence>
<evidence type="ECO:0000256" key="4">
    <source>
        <dbReference type="SAM" id="MobiDB-lite"/>
    </source>
</evidence>
<dbReference type="PANTHER" id="PTHR32089">
    <property type="entry name" value="METHYL-ACCEPTING CHEMOTAXIS PROTEIN MCPB"/>
    <property type="match status" value="1"/>
</dbReference>
<keyword evidence="5" id="KW-1133">Transmembrane helix</keyword>
<feature type="transmembrane region" description="Helical" evidence="5">
    <location>
        <begin position="12"/>
        <end position="30"/>
    </location>
</feature>
<protein>
    <submittedName>
        <fullName evidence="7">Methyl-accepting chemotaxis protein</fullName>
    </submittedName>
</protein>
<keyword evidence="1 3" id="KW-0807">Transducer</keyword>
<dbReference type="PANTHER" id="PTHR32089:SF112">
    <property type="entry name" value="LYSOZYME-LIKE PROTEIN-RELATED"/>
    <property type="match status" value="1"/>
</dbReference>
<keyword evidence="5" id="KW-0472">Membrane</keyword>
<dbReference type="Pfam" id="PF00015">
    <property type="entry name" value="MCPsignal"/>
    <property type="match status" value="1"/>
</dbReference>
<keyword evidence="5" id="KW-0812">Transmembrane</keyword>
<dbReference type="InterPro" id="IPR004090">
    <property type="entry name" value="Chemotax_Me-accpt_rcpt"/>
</dbReference>
<proteinExistence type="inferred from homology"/>
<comment type="caution">
    <text evidence="7">The sequence shown here is derived from an EMBL/GenBank/DDBJ whole genome shotgun (WGS) entry which is preliminary data.</text>
</comment>
<evidence type="ECO:0000256" key="1">
    <source>
        <dbReference type="ARBA" id="ARBA00023224"/>
    </source>
</evidence>
<name>A0ABW2QT81_9NEIS</name>
<organism evidence="7 8">
    <name type="scientific">Iodobacter arcticus</name>
    <dbReference type="NCBI Taxonomy" id="590593"/>
    <lineage>
        <taxon>Bacteria</taxon>
        <taxon>Pseudomonadati</taxon>
        <taxon>Pseudomonadota</taxon>
        <taxon>Betaproteobacteria</taxon>
        <taxon>Neisseriales</taxon>
        <taxon>Chitinibacteraceae</taxon>
        <taxon>Iodobacter</taxon>
    </lineage>
</organism>
<dbReference type="SUPFAM" id="SSF58104">
    <property type="entry name" value="Methyl-accepting chemotaxis protein (MCP) signaling domain"/>
    <property type="match status" value="1"/>
</dbReference>
<dbReference type="Pfam" id="PF05227">
    <property type="entry name" value="CHASE3"/>
    <property type="match status" value="1"/>
</dbReference>
<gene>
    <name evidence="7" type="ORF">ACFQNF_03650</name>
</gene>
<dbReference type="InterPro" id="IPR004089">
    <property type="entry name" value="MCPsignal_dom"/>
</dbReference>
<accession>A0ABW2QT81</accession>
<evidence type="ECO:0000256" key="5">
    <source>
        <dbReference type="SAM" id="Phobius"/>
    </source>
</evidence>
<feature type="transmembrane region" description="Helical" evidence="5">
    <location>
        <begin position="179"/>
        <end position="205"/>
    </location>
</feature>
<comment type="similarity">
    <text evidence="2">Belongs to the methyl-accepting chemotaxis (MCP) protein family.</text>
</comment>
<evidence type="ECO:0000256" key="3">
    <source>
        <dbReference type="PROSITE-ProRule" id="PRU00284"/>
    </source>
</evidence>
<dbReference type="EMBL" id="JBHTBQ010000006">
    <property type="protein sequence ID" value="MFC7418968.1"/>
    <property type="molecule type" value="Genomic_DNA"/>
</dbReference>
<feature type="domain" description="Methyl-accepting transducer" evidence="6">
    <location>
        <begin position="216"/>
        <end position="452"/>
    </location>
</feature>
<dbReference type="Gene3D" id="1.10.287.950">
    <property type="entry name" value="Methyl-accepting chemotaxis protein"/>
    <property type="match status" value="1"/>
</dbReference>
<evidence type="ECO:0000259" key="6">
    <source>
        <dbReference type="PROSITE" id="PS50111"/>
    </source>
</evidence>
<feature type="region of interest" description="Disordered" evidence="4">
    <location>
        <begin position="258"/>
        <end position="281"/>
    </location>
</feature>
<evidence type="ECO:0000256" key="2">
    <source>
        <dbReference type="ARBA" id="ARBA00029447"/>
    </source>
</evidence>
<evidence type="ECO:0000313" key="8">
    <source>
        <dbReference type="Proteomes" id="UP001596473"/>
    </source>
</evidence>
<reference evidence="8" key="1">
    <citation type="journal article" date="2019" name="Int. J. Syst. Evol. Microbiol.">
        <title>The Global Catalogue of Microorganisms (GCM) 10K type strain sequencing project: providing services to taxonomists for standard genome sequencing and annotation.</title>
        <authorList>
            <consortium name="The Broad Institute Genomics Platform"/>
            <consortium name="The Broad Institute Genome Sequencing Center for Infectious Disease"/>
            <person name="Wu L."/>
            <person name="Ma J."/>
        </authorList>
    </citation>
    <scope>NUCLEOTIDE SEQUENCE [LARGE SCALE GENOMIC DNA]</scope>
    <source>
        <strain evidence="8">CCUG 62945</strain>
    </source>
</reference>
<dbReference type="PROSITE" id="PS50111">
    <property type="entry name" value="CHEMOTAXIS_TRANSDUC_2"/>
    <property type="match status" value="1"/>
</dbReference>
<dbReference type="PRINTS" id="PR00260">
    <property type="entry name" value="CHEMTRNSDUCR"/>
</dbReference>
<dbReference type="SMART" id="SM00283">
    <property type="entry name" value="MA"/>
    <property type="match status" value="1"/>
</dbReference>
<keyword evidence="8" id="KW-1185">Reference proteome</keyword>